<keyword evidence="1" id="KW-0812">Transmembrane</keyword>
<reference evidence="2" key="1">
    <citation type="submission" date="2016-10" db="EMBL/GenBank/DDBJ databases">
        <authorList>
            <person name="Benchimol M."/>
            <person name="Almeida L.G."/>
            <person name="Vasconcelos A.T."/>
            <person name="Perreira-Neves A."/>
            <person name="Rosa I.A."/>
            <person name="Tasca T."/>
            <person name="Bogo M.R."/>
            <person name="de Souza W."/>
        </authorList>
    </citation>
    <scope>NUCLEOTIDE SEQUENCE [LARGE SCALE GENOMIC DNA]</scope>
    <source>
        <strain evidence="2">K</strain>
    </source>
</reference>
<feature type="transmembrane region" description="Helical" evidence="1">
    <location>
        <begin position="142"/>
        <end position="164"/>
    </location>
</feature>
<keyword evidence="3" id="KW-1185">Reference proteome</keyword>
<gene>
    <name evidence="2" type="ORF">TRFO_30943</name>
</gene>
<keyword evidence="1" id="KW-1133">Transmembrane helix</keyword>
<evidence type="ECO:0000256" key="1">
    <source>
        <dbReference type="SAM" id="Phobius"/>
    </source>
</evidence>
<dbReference type="Proteomes" id="UP000179807">
    <property type="component" value="Unassembled WGS sequence"/>
</dbReference>
<evidence type="ECO:0000313" key="2">
    <source>
        <dbReference type="EMBL" id="OHT02063.1"/>
    </source>
</evidence>
<dbReference type="EMBL" id="MLAK01000883">
    <property type="protein sequence ID" value="OHT02063.1"/>
    <property type="molecule type" value="Genomic_DNA"/>
</dbReference>
<accession>A0A1J4JSE9</accession>
<evidence type="ECO:0000313" key="3">
    <source>
        <dbReference type="Proteomes" id="UP000179807"/>
    </source>
</evidence>
<feature type="transmembrane region" description="Helical" evidence="1">
    <location>
        <begin position="176"/>
        <end position="198"/>
    </location>
</feature>
<name>A0A1J4JSE9_9EUKA</name>
<protein>
    <submittedName>
        <fullName evidence="2">Uncharacterized protein</fullName>
    </submittedName>
</protein>
<dbReference type="GeneID" id="94842340"/>
<dbReference type="VEuPathDB" id="TrichDB:TRFO_30943"/>
<keyword evidence="1" id="KW-0472">Membrane</keyword>
<feature type="transmembrane region" description="Helical" evidence="1">
    <location>
        <begin position="106"/>
        <end position="130"/>
    </location>
</feature>
<comment type="caution">
    <text evidence="2">The sequence shown here is derived from an EMBL/GenBank/DDBJ whole genome shotgun (WGS) entry which is preliminary data.</text>
</comment>
<dbReference type="RefSeq" id="XP_068355199.1">
    <property type="nucleotide sequence ID" value="XM_068507636.1"/>
</dbReference>
<proteinExistence type="predicted"/>
<sequence length="202" mass="23204">MKTFKSESASSATQSDSVRSFFEVNLWKKTRNSIFALINNIDTVNINYYPLHAFVSIWRIVQFIGPSLAAGYPRFWQPDSQYSTAISLISILFHIVPPSYRDESSIIIEFIYFGLFLICFFIIIFSSFSFRKNAKVGMITPQYMVIFTNGISHLFHPVAFQIAGESIGRIIYGTHHYSFDIEIAGVVLTFFTYILSIFHDKI</sequence>
<dbReference type="AlphaFoldDB" id="A0A1J4JSE9"/>
<organism evidence="2 3">
    <name type="scientific">Tritrichomonas foetus</name>
    <dbReference type="NCBI Taxonomy" id="1144522"/>
    <lineage>
        <taxon>Eukaryota</taxon>
        <taxon>Metamonada</taxon>
        <taxon>Parabasalia</taxon>
        <taxon>Tritrichomonadida</taxon>
        <taxon>Tritrichomonadidae</taxon>
        <taxon>Tritrichomonas</taxon>
    </lineage>
</organism>